<dbReference type="OrthoDB" id="3633081at2"/>
<evidence type="ECO:0000313" key="4">
    <source>
        <dbReference type="Proteomes" id="UP000198520"/>
    </source>
</evidence>
<gene>
    <name evidence="3" type="ORF">SAMN04488035_1811</name>
</gene>
<dbReference type="AlphaFoldDB" id="A0A1I2GK52"/>
<accession>A0A1I2GK52</accession>
<dbReference type="RefSeq" id="WP_143073166.1">
    <property type="nucleotide sequence ID" value="NZ_BNAN01000003.1"/>
</dbReference>
<feature type="region of interest" description="Disordered" evidence="1">
    <location>
        <begin position="1"/>
        <end position="24"/>
    </location>
</feature>
<sequence>MTSDAAAGPEETSGGHGGREPGGASGADRWGVLALLAVLAVALGALGANLLDDGVQEPRVVRGIAMPNAAGGAISLHAEEDGGPDASGEGFVIAGASWAGPDDVWHDGTQTSCVGTDTSVGTRVELGLVDYSDPIVGTGTQVVWLRCLE</sequence>
<evidence type="ECO:0000256" key="2">
    <source>
        <dbReference type="SAM" id="Phobius"/>
    </source>
</evidence>
<evidence type="ECO:0000256" key="1">
    <source>
        <dbReference type="SAM" id="MobiDB-lite"/>
    </source>
</evidence>
<feature type="compositionally biased region" description="Gly residues" evidence="1">
    <location>
        <begin position="14"/>
        <end position="24"/>
    </location>
</feature>
<dbReference type="EMBL" id="FONZ01000003">
    <property type="protein sequence ID" value="SFF17613.1"/>
    <property type="molecule type" value="Genomic_DNA"/>
</dbReference>
<proteinExistence type="predicted"/>
<evidence type="ECO:0000313" key="3">
    <source>
        <dbReference type="EMBL" id="SFF17613.1"/>
    </source>
</evidence>
<keyword evidence="2" id="KW-1133">Transmembrane helix</keyword>
<reference evidence="4" key="1">
    <citation type="submission" date="2016-10" db="EMBL/GenBank/DDBJ databases">
        <authorList>
            <person name="Varghese N."/>
            <person name="Submissions S."/>
        </authorList>
    </citation>
    <scope>NUCLEOTIDE SEQUENCE [LARGE SCALE GENOMIC DNA]</scope>
    <source>
        <strain evidence="4">DSM 19083</strain>
    </source>
</reference>
<feature type="transmembrane region" description="Helical" evidence="2">
    <location>
        <begin position="30"/>
        <end position="51"/>
    </location>
</feature>
<name>A0A1I2GK52_9MICO</name>
<organism evidence="3 4">
    <name type="scientific">Flavimobilis marinus</name>
    <dbReference type="NCBI Taxonomy" id="285351"/>
    <lineage>
        <taxon>Bacteria</taxon>
        <taxon>Bacillati</taxon>
        <taxon>Actinomycetota</taxon>
        <taxon>Actinomycetes</taxon>
        <taxon>Micrococcales</taxon>
        <taxon>Jonesiaceae</taxon>
        <taxon>Flavimobilis</taxon>
    </lineage>
</organism>
<keyword evidence="4" id="KW-1185">Reference proteome</keyword>
<protein>
    <submittedName>
        <fullName evidence="3">Uncharacterized protein</fullName>
    </submittedName>
</protein>
<keyword evidence="2" id="KW-0472">Membrane</keyword>
<dbReference type="STRING" id="285351.SAMN04488035_1811"/>
<keyword evidence="2" id="KW-0812">Transmembrane</keyword>
<dbReference type="Proteomes" id="UP000198520">
    <property type="component" value="Unassembled WGS sequence"/>
</dbReference>